<evidence type="ECO:0000259" key="1">
    <source>
        <dbReference type="Pfam" id="PF02698"/>
    </source>
</evidence>
<dbReference type="Proteomes" id="UP001208017">
    <property type="component" value="Unassembled WGS sequence"/>
</dbReference>
<feature type="domain" description="DUF218" evidence="1">
    <location>
        <begin position="39"/>
        <end position="178"/>
    </location>
</feature>
<dbReference type="Gene3D" id="3.40.50.620">
    <property type="entry name" value="HUPs"/>
    <property type="match status" value="1"/>
</dbReference>
<dbReference type="InterPro" id="IPR003848">
    <property type="entry name" value="DUF218"/>
</dbReference>
<dbReference type="PANTHER" id="PTHR30336:SF4">
    <property type="entry name" value="ENVELOPE BIOGENESIS FACTOR ELYC"/>
    <property type="match status" value="1"/>
</dbReference>
<dbReference type="EMBL" id="JAPMLT010000001">
    <property type="protein sequence ID" value="MCX7568678.1"/>
    <property type="molecule type" value="Genomic_DNA"/>
</dbReference>
<name>A0ABT3WVG6_9BACL</name>
<evidence type="ECO:0000313" key="2">
    <source>
        <dbReference type="EMBL" id="MCX7568678.1"/>
    </source>
</evidence>
<dbReference type="Pfam" id="PF02698">
    <property type="entry name" value="DUF218"/>
    <property type="match status" value="1"/>
</dbReference>
<dbReference type="PANTHER" id="PTHR30336">
    <property type="entry name" value="INNER MEMBRANE PROTEIN, PROBABLE PERMEASE"/>
    <property type="match status" value="1"/>
</dbReference>
<reference evidence="2 3" key="1">
    <citation type="submission" date="2022-11" db="EMBL/GenBank/DDBJ databases">
        <title>Study of microbial diversity in lake waters.</title>
        <authorList>
            <person name="Zhang J."/>
        </authorList>
    </citation>
    <scope>NUCLEOTIDE SEQUENCE [LARGE SCALE GENOMIC DNA]</scope>
    <source>
        <strain evidence="2 3">DT12</strain>
    </source>
</reference>
<comment type="caution">
    <text evidence="2">The sequence shown here is derived from an EMBL/GenBank/DDBJ whole genome shotgun (WGS) entry which is preliminary data.</text>
</comment>
<protein>
    <submittedName>
        <fullName evidence="2">YdcF family protein</fullName>
    </submittedName>
</protein>
<dbReference type="CDD" id="cd06259">
    <property type="entry name" value="YdcF-like"/>
    <property type="match status" value="1"/>
</dbReference>
<dbReference type="InterPro" id="IPR051599">
    <property type="entry name" value="Cell_Envelope_Assoc"/>
</dbReference>
<accession>A0ABT3WVG6</accession>
<keyword evidence="3" id="KW-1185">Reference proteome</keyword>
<proteinExistence type="predicted"/>
<dbReference type="RefSeq" id="WP_267149918.1">
    <property type="nucleotide sequence ID" value="NZ_JAPMLT010000001.1"/>
</dbReference>
<gene>
    <name evidence="2" type="ORF">OS242_01670</name>
</gene>
<evidence type="ECO:0000313" key="3">
    <source>
        <dbReference type="Proteomes" id="UP001208017"/>
    </source>
</evidence>
<sequence>MKKWLLFFTAGVVAGAVYLAWQYYTIAHFGEGEVPTPSDAIIVLGAEVRGTEPSPALAERCRWAFEAYEKGLAPKLILSGAKGSGEISEAEAMKRYLGRLGVPEDAMLLEENSYSTRQNLQNSKKIMEREGMRTAVIVTHHFHQKRAAVLADQIGLSVSFHGGVSQSMYEPYWTLRETAAILKTYIGK</sequence>
<organism evidence="2 3">
    <name type="scientific">Tumebacillus lacus</name>
    <dbReference type="NCBI Taxonomy" id="2995335"/>
    <lineage>
        <taxon>Bacteria</taxon>
        <taxon>Bacillati</taxon>
        <taxon>Bacillota</taxon>
        <taxon>Bacilli</taxon>
        <taxon>Bacillales</taxon>
        <taxon>Alicyclobacillaceae</taxon>
        <taxon>Tumebacillus</taxon>
    </lineage>
</organism>
<dbReference type="InterPro" id="IPR014729">
    <property type="entry name" value="Rossmann-like_a/b/a_fold"/>
</dbReference>